<dbReference type="InterPro" id="IPR045198">
    <property type="entry name" value="CNBL1-10"/>
</dbReference>
<reference evidence="6" key="1">
    <citation type="journal article" date="2019" name="Gigascience">
        <title>De novo genome assembly of the endangered Acer yangbiense, a plant species with extremely small populations endemic to Yunnan Province, China.</title>
        <authorList>
            <person name="Yang J."/>
            <person name="Wariss H.M."/>
            <person name="Tao L."/>
            <person name="Zhang R."/>
            <person name="Yun Q."/>
            <person name="Hollingsworth P."/>
            <person name="Dao Z."/>
            <person name="Luo G."/>
            <person name="Guo H."/>
            <person name="Ma Y."/>
            <person name="Sun W."/>
        </authorList>
    </citation>
    <scope>NUCLEOTIDE SEQUENCE [LARGE SCALE GENOMIC DNA]</scope>
    <source>
        <strain evidence="6">cv. br00</strain>
    </source>
</reference>
<keyword evidence="6" id="KW-1185">Reference proteome</keyword>
<evidence type="ECO:0000256" key="3">
    <source>
        <dbReference type="RuleBase" id="RU369080"/>
    </source>
</evidence>
<dbReference type="Pfam" id="PF13499">
    <property type="entry name" value="EF-hand_7"/>
    <property type="match status" value="1"/>
</dbReference>
<comment type="subcellular location">
    <subcellularLocation>
        <location evidence="3">Membrane</location>
    </subcellularLocation>
</comment>
<keyword evidence="3" id="KW-0472">Membrane</keyword>
<protein>
    <recommendedName>
        <fullName evidence="3">Calcineurin B-like protein</fullName>
    </recommendedName>
</protein>
<dbReference type="PANTHER" id="PTHR23056:SF110">
    <property type="entry name" value="CALMODULIN"/>
    <property type="match status" value="1"/>
</dbReference>
<dbReference type="SUPFAM" id="SSF47473">
    <property type="entry name" value="EF-hand"/>
    <property type="match status" value="1"/>
</dbReference>
<sequence>MAYNILLNDRCYVTFWSQLLIMHAHSDPFQIHRYAFCTLQRDGHVCLWRLFLVWFVGFLCADDTVFLILPLELKAAGNQKISNYSNLVYFFGNCQVGFFQKKPPLVSLLNSKKFYEWLVLVVLIMGCFQSKKTKNTAWCKELTVLASETPFTVSEVEALHELFKKLSSSAIEDGFISKGDLQFALFRNNNKKNLFANRMFDLFDLKCNGVIEFGEFVRSLGVFHPDAPVAEKIHFAFKLYDLRQTGFIEQEELKEMVLALLQESDLELSDDAVQTIVDKTISDADSKGDGKIDPEEWREFVSKNPSIIKNMTLPYLKDVTVAFPSFVLISEMGESEM</sequence>
<comment type="caution">
    <text evidence="5">The sequence shown here is derived from an EMBL/GenBank/DDBJ whole genome shotgun (WGS) entry which is preliminary data.</text>
</comment>
<dbReference type="GO" id="GO:0005509">
    <property type="term" value="F:calcium ion binding"/>
    <property type="evidence" value="ECO:0007669"/>
    <property type="project" value="UniProtKB-UniRule"/>
</dbReference>
<accession>A0A5N5KAF9</accession>
<dbReference type="PROSITE" id="PS50222">
    <property type="entry name" value="EF_HAND_2"/>
    <property type="match status" value="3"/>
</dbReference>
<keyword evidence="3" id="KW-0479">Metal-binding</keyword>
<evidence type="ECO:0000256" key="1">
    <source>
        <dbReference type="ARBA" id="ARBA00022737"/>
    </source>
</evidence>
<keyword evidence="3" id="KW-0106">Calcium</keyword>
<dbReference type="Gene3D" id="1.10.238.10">
    <property type="entry name" value="EF-hand"/>
    <property type="match status" value="1"/>
</dbReference>
<dbReference type="GO" id="GO:0016020">
    <property type="term" value="C:membrane"/>
    <property type="evidence" value="ECO:0007669"/>
    <property type="project" value="UniProtKB-SubCell"/>
</dbReference>
<comment type="subunit">
    <text evidence="3">Homodimer. Interacts with CIPK.</text>
</comment>
<dbReference type="GO" id="GO:0019900">
    <property type="term" value="F:kinase binding"/>
    <property type="evidence" value="ECO:0007669"/>
    <property type="project" value="UniProtKB-UniRule"/>
</dbReference>
<feature type="domain" description="EF-hand" evidence="4">
    <location>
        <begin position="272"/>
        <end position="307"/>
    </location>
</feature>
<evidence type="ECO:0000313" key="6">
    <source>
        <dbReference type="Proteomes" id="UP000326939"/>
    </source>
</evidence>
<name>A0A5N5KAF9_9ROSI</name>
<comment type="similarity">
    <text evidence="2 3">Belongs to the calcineurin regulatory subunit family.</text>
</comment>
<dbReference type="InterPro" id="IPR002048">
    <property type="entry name" value="EF_hand_dom"/>
</dbReference>
<gene>
    <name evidence="5" type="ORF">DKX38_021856</name>
</gene>
<keyword evidence="1 3" id="KW-0677">Repeat</keyword>
<feature type="domain" description="EF-hand" evidence="4">
    <location>
        <begin position="191"/>
        <end position="226"/>
    </location>
</feature>
<dbReference type="FunFam" id="1.10.238.10:FF:000073">
    <property type="entry name" value="calcineurin B-like protein 3"/>
    <property type="match status" value="1"/>
</dbReference>
<evidence type="ECO:0000313" key="5">
    <source>
        <dbReference type="EMBL" id="KAB5524107.1"/>
    </source>
</evidence>
<dbReference type="GO" id="GO:0019722">
    <property type="term" value="P:calcium-mediated signaling"/>
    <property type="evidence" value="ECO:0007669"/>
    <property type="project" value="UniProtKB-UniRule"/>
</dbReference>
<proteinExistence type="inferred from homology"/>
<feature type="domain" description="EF-hand" evidence="4">
    <location>
        <begin position="228"/>
        <end position="263"/>
    </location>
</feature>
<dbReference type="AlphaFoldDB" id="A0A5N5KAF9"/>
<dbReference type="EMBL" id="VDCV01000015">
    <property type="protein sequence ID" value="KAB5524107.1"/>
    <property type="molecule type" value="Genomic_DNA"/>
</dbReference>
<dbReference type="PRINTS" id="PR00450">
    <property type="entry name" value="RECOVERIN"/>
</dbReference>
<organism evidence="5 6">
    <name type="scientific">Salix brachista</name>
    <dbReference type="NCBI Taxonomy" id="2182728"/>
    <lineage>
        <taxon>Eukaryota</taxon>
        <taxon>Viridiplantae</taxon>
        <taxon>Streptophyta</taxon>
        <taxon>Embryophyta</taxon>
        <taxon>Tracheophyta</taxon>
        <taxon>Spermatophyta</taxon>
        <taxon>Magnoliopsida</taxon>
        <taxon>eudicotyledons</taxon>
        <taxon>Gunneridae</taxon>
        <taxon>Pentapetalae</taxon>
        <taxon>rosids</taxon>
        <taxon>fabids</taxon>
        <taxon>Malpighiales</taxon>
        <taxon>Salicaceae</taxon>
        <taxon>Saliceae</taxon>
        <taxon>Salix</taxon>
    </lineage>
</organism>
<dbReference type="PANTHER" id="PTHR23056">
    <property type="entry name" value="CALCINEURIN B"/>
    <property type="match status" value="1"/>
</dbReference>
<dbReference type="Proteomes" id="UP000326939">
    <property type="component" value="Chromosome 15"/>
</dbReference>
<dbReference type="SMART" id="SM00054">
    <property type="entry name" value="EFh"/>
    <property type="match status" value="3"/>
</dbReference>
<comment type="function">
    <text evidence="3">Acts as a calcium sensor. CBL proteins interact with CIPK serine-threonine protein kinases. Binding of a CBL protein to the regulatory NAF domain of a CIPK protein lead to the activation of the kinase in a calcium-dependent manner.</text>
</comment>
<dbReference type="CDD" id="cd00051">
    <property type="entry name" value="EFh"/>
    <property type="match status" value="1"/>
</dbReference>
<evidence type="ECO:0000256" key="2">
    <source>
        <dbReference type="ARBA" id="ARBA00023774"/>
    </source>
</evidence>
<evidence type="ECO:0000259" key="4">
    <source>
        <dbReference type="PROSITE" id="PS50222"/>
    </source>
</evidence>
<dbReference type="InterPro" id="IPR011992">
    <property type="entry name" value="EF-hand-dom_pair"/>
</dbReference>